<dbReference type="AlphaFoldDB" id="A0A1W1X1I8"/>
<dbReference type="GO" id="GO:0016491">
    <property type="term" value="F:oxidoreductase activity"/>
    <property type="evidence" value="ECO:0007669"/>
    <property type="project" value="UniProtKB-KW"/>
</dbReference>
<proteinExistence type="inferred from homology"/>
<dbReference type="NCBIfam" id="NF006598">
    <property type="entry name" value="PRK09135.1"/>
    <property type="match status" value="1"/>
</dbReference>
<protein>
    <submittedName>
        <fullName evidence="3">Pteridine reductase</fullName>
    </submittedName>
</protein>
<dbReference type="SUPFAM" id="SSF51735">
    <property type="entry name" value="NAD(P)-binding Rossmann-fold domains"/>
    <property type="match status" value="1"/>
</dbReference>
<dbReference type="STRING" id="1121001.SAMN02745857_00402"/>
<dbReference type="EMBL" id="FWXD01000002">
    <property type="protein sequence ID" value="SMC17764.1"/>
    <property type="molecule type" value="Genomic_DNA"/>
</dbReference>
<evidence type="ECO:0000313" key="3">
    <source>
        <dbReference type="EMBL" id="SMC17764.1"/>
    </source>
</evidence>
<dbReference type="OrthoDB" id="9793499at2"/>
<dbReference type="FunFam" id="3.40.50.720:FF:000084">
    <property type="entry name" value="Short-chain dehydrogenase reductase"/>
    <property type="match status" value="1"/>
</dbReference>
<dbReference type="Gene3D" id="3.40.50.720">
    <property type="entry name" value="NAD(P)-binding Rossmann-like Domain"/>
    <property type="match status" value="1"/>
</dbReference>
<dbReference type="PRINTS" id="PR00080">
    <property type="entry name" value="SDRFAMILY"/>
</dbReference>
<dbReference type="PANTHER" id="PTHR43639:SF1">
    <property type="entry name" value="SHORT-CHAIN DEHYDROGENASE_REDUCTASE FAMILY PROTEIN"/>
    <property type="match status" value="1"/>
</dbReference>
<reference evidence="3 4" key="1">
    <citation type="submission" date="2017-04" db="EMBL/GenBank/DDBJ databases">
        <authorList>
            <person name="Afonso C.L."/>
            <person name="Miller P.J."/>
            <person name="Scott M.A."/>
            <person name="Spackman E."/>
            <person name="Goraichik I."/>
            <person name="Dimitrov K.M."/>
            <person name="Suarez D.L."/>
            <person name="Swayne D.E."/>
        </authorList>
    </citation>
    <scope>NUCLEOTIDE SEQUENCE [LARGE SCALE GENOMIC DNA]</scope>
    <source>
        <strain evidence="3 4">DSM 23236</strain>
    </source>
</reference>
<dbReference type="PANTHER" id="PTHR43639">
    <property type="entry name" value="OXIDOREDUCTASE, SHORT-CHAIN DEHYDROGENASE/REDUCTASE FAMILY (AFU_ORTHOLOGUE AFUA_5G02870)"/>
    <property type="match status" value="1"/>
</dbReference>
<dbReference type="RefSeq" id="WP_084088874.1">
    <property type="nucleotide sequence ID" value="NZ_FWXD01000002.1"/>
</dbReference>
<gene>
    <name evidence="3" type="ORF">SAMN02745857_00402</name>
</gene>
<dbReference type="Proteomes" id="UP000192761">
    <property type="component" value="Unassembled WGS sequence"/>
</dbReference>
<dbReference type="InterPro" id="IPR020904">
    <property type="entry name" value="Sc_DH/Rdtase_CS"/>
</dbReference>
<comment type="similarity">
    <text evidence="1">Belongs to the short-chain dehydrogenases/reductases (SDR) family.</text>
</comment>
<evidence type="ECO:0000256" key="1">
    <source>
        <dbReference type="ARBA" id="ARBA00006484"/>
    </source>
</evidence>
<keyword evidence="2" id="KW-0560">Oxidoreductase</keyword>
<dbReference type="PROSITE" id="PS00061">
    <property type="entry name" value="ADH_SHORT"/>
    <property type="match status" value="1"/>
</dbReference>
<keyword evidence="4" id="KW-1185">Reference proteome</keyword>
<organism evidence="3 4">
    <name type="scientific">Andreprevotia lacus DSM 23236</name>
    <dbReference type="NCBI Taxonomy" id="1121001"/>
    <lineage>
        <taxon>Bacteria</taxon>
        <taxon>Pseudomonadati</taxon>
        <taxon>Pseudomonadota</taxon>
        <taxon>Betaproteobacteria</taxon>
        <taxon>Neisseriales</taxon>
        <taxon>Chitinibacteraceae</taxon>
        <taxon>Andreprevotia</taxon>
    </lineage>
</organism>
<dbReference type="PRINTS" id="PR00081">
    <property type="entry name" value="GDHRDH"/>
</dbReference>
<dbReference type="InterPro" id="IPR002347">
    <property type="entry name" value="SDR_fam"/>
</dbReference>
<evidence type="ECO:0000313" key="4">
    <source>
        <dbReference type="Proteomes" id="UP000192761"/>
    </source>
</evidence>
<evidence type="ECO:0000256" key="2">
    <source>
        <dbReference type="ARBA" id="ARBA00023002"/>
    </source>
</evidence>
<sequence length="252" mass="26790">MAEQAEGSAARVALITGGARRVGAGIVRRLHAAGWRIVLHYRASSADADALAAELNAQRADSVITVQLDLLDTARLPELVAAAIAHFGRLDALINNASTFYATPIGQFSETAWDELLGSNLKAPLFLAQAAAPELTKTHGCIISIADIHTERPYPQYMLYTAAKAGLVAMTRGLARELAPTVRVNAVAPGSNIWPEHGKAFDATEQQRILDTIPLQRIGAPDDLAQAIEFLLNAPYLTGVVLPVDGGRSVVL</sequence>
<name>A0A1W1X1I8_9NEIS</name>
<accession>A0A1W1X1I8</accession>
<dbReference type="InterPro" id="IPR036291">
    <property type="entry name" value="NAD(P)-bd_dom_sf"/>
</dbReference>
<dbReference type="Pfam" id="PF13561">
    <property type="entry name" value="adh_short_C2"/>
    <property type="match status" value="1"/>
</dbReference>